<evidence type="ECO:0000256" key="2">
    <source>
        <dbReference type="ARBA" id="ARBA00023012"/>
    </source>
</evidence>
<feature type="modified residue" description="4-aspartylphosphate" evidence="6">
    <location>
        <position position="82"/>
    </location>
</feature>
<dbReference type="PANTHER" id="PTHR43214:SF3">
    <property type="entry name" value="RESPONSE REGULATOR UVRY"/>
    <property type="match status" value="1"/>
</dbReference>
<name>A0AAN2BJQ6_9GAMM</name>
<dbReference type="SMART" id="SM00448">
    <property type="entry name" value="REC"/>
    <property type="match status" value="1"/>
</dbReference>
<dbReference type="InterPro" id="IPR000792">
    <property type="entry name" value="Tscrpt_reg_LuxR_C"/>
</dbReference>
<evidence type="ECO:0000259" key="7">
    <source>
        <dbReference type="PROSITE" id="PS50043"/>
    </source>
</evidence>
<evidence type="ECO:0000313" key="10">
    <source>
        <dbReference type="Proteomes" id="UP001320119"/>
    </source>
</evidence>
<evidence type="ECO:0000256" key="1">
    <source>
        <dbReference type="ARBA" id="ARBA00022553"/>
    </source>
</evidence>
<dbReference type="PROSITE" id="PS50110">
    <property type="entry name" value="RESPONSE_REGULATORY"/>
    <property type="match status" value="1"/>
</dbReference>
<dbReference type="CDD" id="cd06170">
    <property type="entry name" value="LuxR_C_like"/>
    <property type="match status" value="1"/>
</dbReference>
<protein>
    <submittedName>
        <fullName evidence="9">Two-component system, NarL family, invasion response regulator UvrY</fullName>
    </submittedName>
</protein>
<dbReference type="GO" id="GO:0006355">
    <property type="term" value="P:regulation of DNA-templated transcription"/>
    <property type="evidence" value="ECO:0007669"/>
    <property type="project" value="InterPro"/>
</dbReference>
<dbReference type="Gene3D" id="3.40.50.2300">
    <property type="match status" value="1"/>
</dbReference>
<gene>
    <name evidence="9" type="ORF">MARGE09_P1387</name>
</gene>
<dbReference type="PRINTS" id="PR00038">
    <property type="entry name" value="HTHLUXR"/>
</dbReference>
<dbReference type="Pfam" id="PF00196">
    <property type="entry name" value="GerE"/>
    <property type="match status" value="1"/>
</dbReference>
<evidence type="ECO:0000256" key="4">
    <source>
        <dbReference type="ARBA" id="ARBA00023125"/>
    </source>
</evidence>
<dbReference type="GO" id="GO:0000160">
    <property type="term" value="P:phosphorelay signal transduction system"/>
    <property type="evidence" value="ECO:0007669"/>
    <property type="project" value="UniProtKB-KW"/>
</dbReference>
<dbReference type="SUPFAM" id="SSF52172">
    <property type="entry name" value="CheY-like"/>
    <property type="match status" value="1"/>
</dbReference>
<dbReference type="Pfam" id="PF00072">
    <property type="entry name" value="Response_reg"/>
    <property type="match status" value="1"/>
</dbReference>
<feature type="domain" description="HTH luxR-type" evidence="7">
    <location>
        <begin position="171"/>
        <end position="236"/>
    </location>
</feature>
<dbReference type="InterPro" id="IPR058245">
    <property type="entry name" value="NreC/VraR/RcsB-like_REC"/>
</dbReference>
<dbReference type="CDD" id="cd17535">
    <property type="entry name" value="REC_NarL-like"/>
    <property type="match status" value="1"/>
</dbReference>
<dbReference type="Proteomes" id="UP001320119">
    <property type="component" value="Chromosome"/>
</dbReference>
<organism evidence="9 10">
    <name type="scientific">Marinagarivorans cellulosilyticus</name>
    <dbReference type="NCBI Taxonomy" id="2721545"/>
    <lineage>
        <taxon>Bacteria</taxon>
        <taxon>Pseudomonadati</taxon>
        <taxon>Pseudomonadota</taxon>
        <taxon>Gammaproteobacteria</taxon>
        <taxon>Cellvibrionales</taxon>
        <taxon>Cellvibrionaceae</taxon>
        <taxon>Marinagarivorans</taxon>
    </lineage>
</organism>
<evidence type="ECO:0000259" key="8">
    <source>
        <dbReference type="PROSITE" id="PS50110"/>
    </source>
</evidence>
<dbReference type="InterPro" id="IPR001789">
    <property type="entry name" value="Sig_transdc_resp-reg_receiver"/>
</dbReference>
<dbReference type="GO" id="GO:0003677">
    <property type="term" value="F:DNA binding"/>
    <property type="evidence" value="ECO:0007669"/>
    <property type="project" value="UniProtKB-KW"/>
</dbReference>
<dbReference type="InterPro" id="IPR016032">
    <property type="entry name" value="Sig_transdc_resp-reg_C-effctor"/>
</dbReference>
<sequence>MLQGDTLSPVYMRGIAPLCFEQFIGNCTVTKILVADDHDLVRMGIMRMLADVEGFEVVGEAKSGEEAVSKARLLPLDVILMDVRMPGFGGLEATRKILAYNPKIKIIAVTSLTDDMFPERLMKAGASGYVTKGASFDEIIDAVHKVVKGQLYMASSVAQQLALRNFSGGGAQSPFEMLSERELQTAIMIANGNKVQAIADSFSVSPKTINSYRYRIFEKLDINSDVELTILAIKHKILDIETLGGE</sequence>
<dbReference type="NCBIfam" id="NF007018">
    <property type="entry name" value="PRK09483.1"/>
    <property type="match status" value="1"/>
</dbReference>
<reference evidence="9 10" key="1">
    <citation type="journal article" date="2022" name="IScience">
        <title>An ultrasensitive nanofiber-based assay for enzymatic hydrolysis and deep-sea microbial degradation of cellulose.</title>
        <authorList>
            <person name="Tsudome M."/>
            <person name="Tachioka M."/>
            <person name="Miyazaki M."/>
            <person name="Uchimura K."/>
            <person name="Tsuda M."/>
            <person name="Takaki Y."/>
            <person name="Deguchi S."/>
        </authorList>
    </citation>
    <scope>NUCLEOTIDE SEQUENCE [LARGE SCALE GENOMIC DNA]</scope>
    <source>
        <strain evidence="9 10">GE09</strain>
    </source>
</reference>
<keyword evidence="3" id="KW-0805">Transcription regulation</keyword>
<dbReference type="PROSITE" id="PS00622">
    <property type="entry name" value="HTH_LUXR_1"/>
    <property type="match status" value="1"/>
</dbReference>
<keyword evidence="2" id="KW-0902">Two-component regulatory system</keyword>
<evidence type="ECO:0000256" key="3">
    <source>
        <dbReference type="ARBA" id="ARBA00023015"/>
    </source>
</evidence>
<proteinExistence type="predicted"/>
<dbReference type="AlphaFoldDB" id="A0AAN2BJQ6"/>
<dbReference type="PANTHER" id="PTHR43214">
    <property type="entry name" value="TWO-COMPONENT RESPONSE REGULATOR"/>
    <property type="match status" value="1"/>
</dbReference>
<keyword evidence="10" id="KW-1185">Reference proteome</keyword>
<feature type="domain" description="Response regulatory" evidence="8">
    <location>
        <begin position="31"/>
        <end position="147"/>
    </location>
</feature>
<dbReference type="KEGG" id="marq:MARGE09_P1387"/>
<accession>A0AAN2BJQ6</accession>
<dbReference type="PROSITE" id="PS50043">
    <property type="entry name" value="HTH_LUXR_2"/>
    <property type="match status" value="1"/>
</dbReference>
<evidence type="ECO:0000313" key="9">
    <source>
        <dbReference type="EMBL" id="BCD97186.1"/>
    </source>
</evidence>
<dbReference type="InterPro" id="IPR039420">
    <property type="entry name" value="WalR-like"/>
</dbReference>
<evidence type="ECO:0000256" key="6">
    <source>
        <dbReference type="PROSITE-ProRule" id="PRU00169"/>
    </source>
</evidence>
<dbReference type="InterPro" id="IPR011006">
    <property type="entry name" value="CheY-like_superfamily"/>
</dbReference>
<dbReference type="SUPFAM" id="SSF46894">
    <property type="entry name" value="C-terminal effector domain of the bipartite response regulators"/>
    <property type="match status" value="1"/>
</dbReference>
<dbReference type="EMBL" id="AP023086">
    <property type="protein sequence ID" value="BCD97186.1"/>
    <property type="molecule type" value="Genomic_DNA"/>
</dbReference>
<keyword evidence="5" id="KW-0804">Transcription</keyword>
<keyword evidence="4" id="KW-0238">DNA-binding</keyword>
<keyword evidence="1 6" id="KW-0597">Phosphoprotein</keyword>
<evidence type="ECO:0000256" key="5">
    <source>
        <dbReference type="ARBA" id="ARBA00023163"/>
    </source>
</evidence>
<dbReference type="SMART" id="SM00421">
    <property type="entry name" value="HTH_LUXR"/>
    <property type="match status" value="1"/>
</dbReference>